<dbReference type="NCBIfam" id="NF004064">
    <property type="entry name" value="PRK05578.1"/>
    <property type="match status" value="1"/>
</dbReference>
<gene>
    <name evidence="11" type="primary">cdd_11</name>
    <name evidence="11" type="ORF">SDC9_46525</name>
</gene>
<sequence length="138" mass="14596">MTDESSLFGAALKAAENSYSPYSKFRVGAAILCADGSVVTGTNVENRSFGLTICAERSALVKAISQGKRDFSAIAIATPDAAYPVSPCGACRQVLSEFFPPEASVRFGNSETSCVKTTMASLFPFDALHELAREGKEL</sequence>
<dbReference type="InterPro" id="IPR006262">
    <property type="entry name" value="Cyt_deam_tetra"/>
</dbReference>
<dbReference type="GO" id="GO:0055086">
    <property type="term" value="P:nucleobase-containing small molecule metabolic process"/>
    <property type="evidence" value="ECO:0007669"/>
    <property type="project" value="UniProtKB-ARBA"/>
</dbReference>
<dbReference type="GO" id="GO:0005829">
    <property type="term" value="C:cytosol"/>
    <property type="evidence" value="ECO:0007669"/>
    <property type="project" value="TreeGrafter"/>
</dbReference>
<keyword evidence="7" id="KW-0862">Zinc</keyword>
<evidence type="ECO:0000256" key="2">
    <source>
        <dbReference type="ARBA" id="ARBA00003949"/>
    </source>
</evidence>
<name>A0A644W9Y9_9ZZZZ</name>
<accession>A0A644W9Y9</accession>
<dbReference type="InterPro" id="IPR002125">
    <property type="entry name" value="CMP_dCMP_dom"/>
</dbReference>
<evidence type="ECO:0000259" key="10">
    <source>
        <dbReference type="PROSITE" id="PS51747"/>
    </source>
</evidence>
<evidence type="ECO:0000256" key="4">
    <source>
        <dbReference type="ARBA" id="ARBA00012783"/>
    </source>
</evidence>
<dbReference type="Gene3D" id="3.40.140.10">
    <property type="entry name" value="Cytidine Deaminase, domain 2"/>
    <property type="match status" value="1"/>
</dbReference>
<evidence type="ECO:0000256" key="3">
    <source>
        <dbReference type="ARBA" id="ARBA00006576"/>
    </source>
</evidence>
<dbReference type="GO" id="GO:0042802">
    <property type="term" value="F:identical protein binding"/>
    <property type="evidence" value="ECO:0007669"/>
    <property type="project" value="UniProtKB-ARBA"/>
</dbReference>
<comment type="catalytic activity">
    <reaction evidence="9">
        <text>cytidine + H2O + H(+) = uridine + NH4(+)</text>
        <dbReference type="Rhea" id="RHEA:16069"/>
        <dbReference type="ChEBI" id="CHEBI:15377"/>
        <dbReference type="ChEBI" id="CHEBI:15378"/>
        <dbReference type="ChEBI" id="CHEBI:16704"/>
        <dbReference type="ChEBI" id="CHEBI:17562"/>
        <dbReference type="ChEBI" id="CHEBI:28938"/>
        <dbReference type="EC" id="3.5.4.5"/>
    </reaction>
</comment>
<dbReference type="EMBL" id="VSSQ01000721">
    <property type="protein sequence ID" value="MPM00301.1"/>
    <property type="molecule type" value="Genomic_DNA"/>
</dbReference>
<dbReference type="InterPro" id="IPR016192">
    <property type="entry name" value="APOBEC/CMP_deaminase_Zn-bd"/>
</dbReference>
<comment type="similarity">
    <text evidence="3">Belongs to the cytidine and deoxycytidylate deaminase family.</text>
</comment>
<dbReference type="EC" id="3.5.4.5" evidence="4"/>
<dbReference type="PANTHER" id="PTHR11644">
    <property type="entry name" value="CYTIDINE DEAMINASE"/>
    <property type="match status" value="1"/>
</dbReference>
<keyword evidence="5" id="KW-0479">Metal-binding</keyword>
<dbReference type="GO" id="GO:0008270">
    <property type="term" value="F:zinc ion binding"/>
    <property type="evidence" value="ECO:0007669"/>
    <property type="project" value="InterPro"/>
</dbReference>
<dbReference type="AlphaFoldDB" id="A0A644W9Y9"/>
<comment type="cofactor">
    <cofactor evidence="1">
        <name>Zn(2+)</name>
        <dbReference type="ChEBI" id="CHEBI:29105"/>
    </cofactor>
</comment>
<evidence type="ECO:0000256" key="9">
    <source>
        <dbReference type="ARBA" id="ARBA00049558"/>
    </source>
</evidence>
<dbReference type="InterPro" id="IPR050202">
    <property type="entry name" value="Cyt/Deoxycyt_deaminase"/>
</dbReference>
<dbReference type="GO" id="GO:0004126">
    <property type="term" value="F:cytidine deaminase activity"/>
    <property type="evidence" value="ECO:0007669"/>
    <property type="project" value="UniProtKB-EC"/>
</dbReference>
<dbReference type="PROSITE" id="PS00903">
    <property type="entry name" value="CYT_DCMP_DEAMINASES_1"/>
    <property type="match status" value="1"/>
</dbReference>
<dbReference type="PANTHER" id="PTHR11644:SF2">
    <property type="entry name" value="CYTIDINE DEAMINASE"/>
    <property type="match status" value="1"/>
</dbReference>
<comment type="caution">
    <text evidence="11">The sequence shown here is derived from an EMBL/GenBank/DDBJ whole genome shotgun (WGS) entry which is preliminary data.</text>
</comment>
<reference evidence="11" key="1">
    <citation type="submission" date="2019-08" db="EMBL/GenBank/DDBJ databases">
        <authorList>
            <person name="Kucharzyk K."/>
            <person name="Murdoch R.W."/>
            <person name="Higgins S."/>
            <person name="Loffler F."/>
        </authorList>
    </citation>
    <scope>NUCLEOTIDE SEQUENCE</scope>
</reference>
<dbReference type="InterPro" id="IPR016193">
    <property type="entry name" value="Cytidine_deaminase-like"/>
</dbReference>
<comment type="function">
    <text evidence="2">This enzyme scavenges exogenous and endogenous cytidine and 2'-deoxycytidine for UMP synthesis.</text>
</comment>
<evidence type="ECO:0000256" key="1">
    <source>
        <dbReference type="ARBA" id="ARBA00001947"/>
    </source>
</evidence>
<dbReference type="PROSITE" id="PS51747">
    <property type="entry name" value="CYT_DCMP_DEAMINASES_2"/>
    <property type="match status" value="1"/>
</dbReference>
<dbReference type="FunFam" id="3.40.140.10:FF:000008">
    <property type="entry name" value="Cytidine deaminase"/>
    <property type="match status" value="1"/>
</dbReference>
<evidence type="ECO:0000313" key="11">
    <source>
        <dbReference type="EMBL" id="MPM00301.1"/>
    </source>
</evidence>
<keyword evidence="6 11" id="KW-0378">Hydrolase</keyword>
<protein>
    <recommendedName>
        <fullName evidence="4">cytidine deaminase</fullName>
        <ecNumber evidence="4">3.5.4.5</ecNumber>
    </recommendedName>
    <alternativeName>
        <fullName evidence="8">Cytidine aminohydrolase</fullName>
    </alternativeName>
</protein>
<dbReference type="GO" id="GO:0072527">
    <property type="term" value="P:pyrimidine-containing compound metabolic process"/>
    <property type="evidence" value="ECO:0007669"/>
    <property type="project" value="UniProtKB-ARBA"/>
</dbReference>
<organism evidence="11">
    <name type="scientific">bioreactor metagenome</name>
    <dbReference type="NCBI Taxonomy" id="1076179"/>
    <lineage>
        <taxon>unclassified sequences</taxon>
        <taxon>metagenomes</taxon>
        <taxon>ecological metagenomes</taxon>
    </lineage>
</organism>
<dbReference type="SUPFAM" id="SSF53927">
    <property type="entry name" value="Cytidine deaminase-like"/>
    <property type="match status" value="1"/>
</dbReference>
<dbReference type="Pfam" id="PF00383">
    <property type="entry name" value="dCMP_cyt_deam_1"/>
    <property type="match status" value="1"/>
</dbReference>
<proteinExistence type="inferred from homology"/>
<evidence type="ECO:0000256" key="8">
    <source>
        <dbReference type="ARBA" id="ARBA00032005"/>
    </source>
</evidence>
<dbReference type="NCBIfam" id="TIGR01354">
    <property type="entry name" value="cyt_deam_tetra"/>
    <property type="match status" value="1"/>
</dbReference>
<evidence type="ECO:0000256" key="5">
    <source>
        <dbReference type="ARBA" id="ARBA00022723"/>
    </source>
</evidence>
<dbReference type="CDD" id="cd01283">
    <property type="entry name" value="cytidine_deaminase"/>
    <property type="match status" value="1"/>
</dbReference>
<evidence type="ECO:0000256" key="7">
    <source>
        <dbReference type="ARBA" id="ARBA00022833"/>
    </source>
</evidence>
<evidence type="ECO:0000256" key="6">
    <source>
        <dbReference type="ARBA" id="ARBA00022801"/>
    </source>
</evidence>
<feature type="domain" description="CMP/dCMP-type deaminase" evidence="10">
    <location>
        <begin position="2"/>
        <end position="130"/>
    </location>
</feature>